<comment type="caution">
    <text evidence="2">The sequence shown here is derived from an EMBL/GenBank/DDBJ whole genome shotgun (WGS) entry which is preliminary data.</text>
</comment>
<evidence type="ECO:0000313" key="2">
    <source>
        <dbReference type="EMBL" id="HJA84846.1"/>
    </source>
</evidence>
<proteinExistence type="predicted"/>
<dbReference type="EMBL" id="DWZI01000005">
    <property type="protein sequence ID" value="HJA84846.1"/>
    <property type="molecule type" value="Genomic_DNA"/>
</dbReference>
<reference evidence="2" key="2">
    <citation type="submission" date="2021-04" db="EMBL/GenBank/DDBJ databases">
        <authorList>
            <person name="Gilroy R."/>
        </authorList>
    </citation>
    <scope>NUCLEOTIDE SEQUENCE</scope>
    <source>
        <strain evidence="2">ChiHjej12B11-9795</strain>
    </source>
</reference>
<dbReference type="AlphaFoldDB" id="A0A9D2HUG3"/>
<evidence type="ECO:0000313" key="3">
    <source>
        <dbReference type="Proteomes" id="UP000823862"/>
    </source>
</evidence>
<dbReference type="InterPro" id="IPR046768">
    <property type="entry name" value="ExoX-like_C"/>
</dbReference>
<dbReference type="Pfam" id="PF20600">
    <property type="entry name" value="ExoX-like_C"/>
    <property type="match status" value="1"/>
</dbReference>
<gene>
    <name evidence="2" type="ORF">H9950_01365</name>
</gene>
<evidence type="ECO:0000259" key="1">
    <source>
        <dbReference type="Pfam" id="PF20600"/>
    </source>
</evidence>
<dbReference type="Proteomes" id="UP000823862">
    <property type="component" value="Unassembled WGS sequence"/>
</dbReference>
<organism evidence="2 3">
    <name type="scientific">Candidatus Bacteroides avicola</name>
    <dbReference type="NCBI Taxonomy" id="2838468"/>
    <lineage>
        <taxon>Bacteria</taxon>
        <taxon>Pseudomonadati</taxon>
        <taxon>Bacteroidota</taxon>
        <taxon>Bacteroidia</taxon>
        <taxon>Bacteroidales</taxon>
        <taxon>Bacteroidaceae</taxon>
        <taxon>Bacteroides</taxon>
    </lineage>
</organism>
<feature type="domain" description="Exodeoxyribonuclease X-like C-terminal" evidence="1">
    <location>
        <begin position="111"/>
        <end position="135"/>
    </location>
</feature>
<sequence length="282" mass="32605">MANPILPGLTGAEQEVLYRKLWQYNEGRPSYKETGAYIVVLPRPGHVNYSLWIYSPITERQSIFYICELTPEAESSLRLASSLCFYAPRRLFMVSYSAKHMQSRGDDLIPFGKYRGHFLHEILSVDPAYLSWIAFKFTPRIPKQERFVQIAQVYHTVHLDFQQRQSRQGVQGRFLGKEGDKVTDLSLTVLKVRVEDDPYKTQIEGTTAYFYVRQVLWLKDRAGNYVTFRIAARSASRESGHLPALEHAFTAGETLHVASARIARTYVTRNTRWTRLNYVKLS</sequence>
<name>A0A9D2HUG3_9BACE</name>
<reference evidence="2" key="1">
    <citation type="journal article" date="2021" name="PeerJ">
        <title>Extensive microbial diversity within the chicken gut microbiome revealed by metagenomics and culture.</title>
        <authorList>
            <person name="Gilroy R."/>
            <person name="Ravi A."/>
            <person name="Getino M."/>
            <person name="Pursley I."/>
            <person name="Horton D.L."/>
            <person name="Alikhan N.F."/>
            <person name="Baker D."/>
            <person name="Gharbi K."/>
            <person name="Hall N."/>
            <person name="Watson M."/>
            <person name="Adriaenssens E.M."/>
            <person name="Foster-Nyarko E."/>
            <person name="Jarju S."/>
            <person name="Secka A."/>
            <person name="Antonio M."/>
            <person name="Oren A."/>
            <person name="Chaudhuri R.R."/>
            <person name="La Ragione R."/>
            <person name="Hildebrand F."/>
            <person name="Pallen M.J."/>
        </authorList>
    </citation>
    <scope>NUCLEOTIDE SEQUENCE</scope>
    <source>
        <strain evidence="2">ChiHjej12B11-9795</strain>
    </source>
</reference>
<accession>A0A9D2HUG3</accession>
<protein>
    <recommendedName>
        <fullName evidence="1">Exodeoxyribonuclease X-like C-terminal domain-containing protein</fullName>
    </recommendedName>
</protein>